<evidence type="ECO:0000256" key="5">
    <source>
        <dbReference type="ARBA" id="ARBA00023136"/>
    </source>
</evidence>
<evidence type="ECO:0000259" key="7">
    <source>
        <dbReference type="Pfam" id="PF00892"/>
    </source>
</evidence>
<reference evidence="8 9" key="1">
    <citation type="submission" date="2016-09" db="EMBL/GenBank/DDBJ databases">
        <title>Alteromonas lipolytica, a new species isolated from sea water.</title>
        <authorList>
            <person name="Wu Y.-H."/>
            <person name="Cheng H."/>
            <person name="Xu X.-W."/>
        </authorList>
    </citation>
    <scope>NUCLEOTIDE SEQUENCE [LARGE SCALE GENOMIC DNA]</scope>
    <source>
        <strain evidence="8 9">JW12</strain>
    </source>
</reference>
<dbReference type="RefSeq" id="WP_070177915.1">
    <property type="nucleotide sequence ID" value="NZ_BMJR01000002.1"/>
</dbReference>
<evidence type="ECO:0000313" key="8">
    <source>
        <dbReference type="EMBL" id="OFI33539.1"/>
    </source>
</evidence>
<evidence type="ECO:0000256" key="4">
    <source>
        <dbReference type="ARBA" id="ARBA00022989"/>
    </source>
</evidence>
<dbReference type="OrthoDB" id="5584577at2"/>
<dbReference type="GO" id="GO:0005886">
    <property type="term" value="C:plasma membrane"/>
    <property type="evidence" value="ECO:0007669"/>
    <property type="project" value="UniProtKB-SubCell"/>
</dbReference>
<dbReference type="PANTHER" id="PTHR32322">
    <property type="entry name" value="INNER MEMBRANE TRANSPORTER"/>
    <property type="match status" value="1"/>
</dbReference>
<feature type="transmembrane region" description="Helical" evidence="6">
    <location>
        <begin position="92"/>
        <end position="111"/>
    </location>
</feature>
<feature type="domain" description="EamA" evidence="7">
    <location>
        <begin position="149"/>
        <end position="279"/>
    </location>
</feature>
<accession>A0A1E8FCB3</accession>
<dbReference type="Pfam" id="PF00892">
    <property type="entry name" value="EamA"/>
    <property type="match status" value="2"/>
</dbReference>
<proteinExistence type="predicted"/>
<feature type="transmembrane region" description="Helical" evidence="6">
    <location>
        <begin position="208"/>
        <end position="227"/>
    </location>
</feature>
<keyword evidence="4 6" id="KW-1133">Transmembrane helix</keyword>
<dbReference type="InterPro" id="IPR000620">
    <property type="entry name" value="EamA_dom"/>
</dbReference>
<keyword evidence="3 6" id="KW-0812">Transmembrane</keyword>
<dbReference type="PANTHER" id="PTHR32322:SF18">
    <property type="entry name" value="S-ADENOSYLMETHIONINE_S-ADENOSYLHOMOCYSTEINE TRANSPORTER"/>
    <property type="match status" value="1"/>
</dbReference>
<comment type="caution">
    <text evidence="8">The sequence shown here is derived from an EMBL/GenBank/DDBJ whole genome shotgun (WGS) entry which is preliminary data.</text>
</comment>
<dbReference type="InterPro" id="IPR037185">
    <property type="entry name" value="EmrE-like"/>
</dbReference>
<gene>
    <name evidence="8" type="ORF">BFC17_04585</name>
</gene>
<keyword evidence="5 6" id="KW-0472">Membrane</keyword>
<keyword evidence="2" id="KW-1003">Cell membrane</keyword>
<feature type="domain" description="EamA" evidence="7">
    <location>
        <begin position="3"/>
        <end position="134"/>
    </location>
</feature>
<organism evidence="8 9">
    <name type="scientific">Alteromonas lipolytica</name>
    <dbReference type="NCBI Taxonomy" id="1856405"/>
    <lineage>
        <taxon>Bacteria</taxon>
        <taxon>Pseudomonadati</taxon>
        <taxon>Pseudomonadota</taxon>
        <taxon>Gammaproteobacteria</taxon>
        <taxon>Alteromonadales</taxon>
        <taxon>Alteromonadaceae</taxon>
        <taxon>Alteromonas/Salinimonas group</taxon>
        <taxon>Alteromonas</taxon>
    </lineage>
</organism>
<sequence>MLPVLLLLVATMLWGSSYIALKIAFAEYSPMWVIFLRMLIASICFLAMWKGLNKFKYKKGDWKLLLLMSLAEPCLYFIFEAMALQYTSAAQAGMITAVLPPIAAVLAYIFLQERMASTAKLGLGVAFGGLIWLSLAAEANEHALNPLLGNTLELIAMACSAVYCLCLKKLSTRYTPLVLTALQAFSGSIFFMPLAFSQGVPDFHPGPAMYAILFLGVCVTLGAYLLYNMAVAKMELSKATIFSNLTPVYAIGFAYLILDENLNSQQLMACGLILSGVVLGQARRKKESVTPAMPVCE</sequence>
<evidence type="ECO:0000256" key="3">
    <source>
        <dbReference type="ARBA" id="ARBA00022692"/>
    </source>
</evidence>
<feature type="transmembrane region" description="Helical" evidence="6">
    <location>
        <begin position="32"/>
        <end position="52"/>
    </location>
</feature>
<comment type="subcellular location">
    <subcellularLocation>
        <location evidence="1">Cell membrane</location>
        <topology evidence="1">Multi-pass membrane protein</topology>
    </subcellularLocation>
</comment>
<dbReference type="SUPFAM" id="SSF103481">
    <property type="entry name" value="Multidrug resistance efflux transporter EmrE"/>
    <property type="match status" value="2"/>
</dbReference>
<feature type="transmembrane region" description="Helical" evidence="6">
    <location>
        <begin position="177"/>
        <end position="196"/>
    </location>
</feature>
<evidence type="ECO:0000256" key="6">
    <source>
        <dbReference type="SAM" id="Phobius"/>
    </source>
</evidence>
<feature type="transmembrane region" description="Helical" evidence="6">
    <location>
        <begin position="239"/>
        <end position="258"/>
    </location>
</feature>
<feature type="transmembrane region" description="Helical" evidence="6">
    <location>
        <begin position="118"/>
        <end position="135"/>
    </location>
</feature>
<dbReference type="InterPro" id="IPR050638">
    <property type="entry name" value="AA-Vitamin_Transporters"/>
</dbReference>
<dbReference type="AlphaFoldDB" id="A0A1E8FCB3"/>
<evidence type="ECO:0000256" key="1">
    <source>
        <dbReference type="ARBA" id="ARBA00004651"/>
    </source>
</evidence>
<dbReference type="Proteomes" id="UP000176037">
    <property type="component" value="Unassembled WGS sequence"/>
</dbReference>
<name>A0A1E8FCB3_9ALTE</name>
<dbReference type="Gene3D" id="1.10.3730.20">
    <property type="match status" value="1"/>
</dbReference>
<dbReference type="EMBL" id="MJIC01000015">
    <property type="protein sequence ID" value="OFI33539.1"/>
    <property type="molecule type" value="Genomic_DNA"/>
</dbReference>
<keyword evidence="9" id="KW-1185">Reference proteome</keyword>
<feature type="transmembrane region" description="Helical" evidence="6">
    <location>
        <begin position="64"/>
        <end position="86"/>
    </location>
</feature>
<feature type="transmembrane region" description="Helical" evidence="6">
    <location>
        <begin position="147"/>
        <end position="165"/>
    </location>
</feature>
<evidence type="ECO:0000256" key="2">
    <source>
        <dbReference type="ARBA" id="ARBA00022475"/>
    </source>
</evidence>
<protein>
    <recommendedName>
        <fullName evidence="7">EamA domain-containing protein</fullName>
    </recommendedName>
</protein>
<dbReference type="STRING" id="1856405.BFC17_04585"/>
<evidence type="ECO:0000313" key="9">
    <source>
        <dbReference type="Proteomes" id="UP000176037"/>
    </source>
</evidence>